<proteinExistence type="predicted"/>
<dbReference type="InterPro" id="IPR013103">
    <property type="entry name" value="RVT_2"/>
</dbReference>
<gene>
    <name evidence="5" type="ORF">Tci_003301</name>
</gene>
<evidence type="ECO:0000256" key="3">
    <source>
        <dbReference type="SAM" id="MobiDB-lite"/>
    </source>
</evidence>
<evidence type="ECO:0000256" key="2">
    <source>
        <dbReference type="SAM" id="Coils"/>
    </source>
</evidence>
<dbReference type="EMBL" id="BKCJ010000239">
    <property type="protein sequence ID" value="GEU31323.1"/>
    <property type="molecule type" value="Genomic_DNA"/>
</dbReference>
<name>A0A6L2J2S4_TANCI</name>
<dbReference type="InterPro" id="IPR054722">
    <property type="entry name" value="PolX-like_BBD"/>
</dbReference>
<sequence length="4376" mass="498758">MQTQTSNTLHNAIMEAGGKDRSPMLALGNYVWWKSRIKRYIETKPNHELIQYCLKNPPYKFTWADKEVPVSEGSSVTTTETYMETYKNVSQDIHDQLNAEAEAVQIILTGTDNDIYSTVDACPNACKMWKAIERLRFVPDCVLSQTAFCQDPAFCYKRSCGLSKPAVCLSMRWVNERQMQTTEEKVDTSQALDASLVDTESTRPESKKQDTSSSSGYDTHDDDVDIRPIYDEKPMDMPRYDSQVDVNNDLSKLFTTHYLPEEREAASAKPHHMIASSNSRISSKNMLRFTLNDMVHNHYLEEAKKRTQECSRNSEPSLMSSARSKSTADGSKPMPKRNTQTSRSWPASKNSYVMTKTMPIAKHPRNSRNDSCVTKFLKEVNSRAKVPSNKRTNRNKPVEPISVPNKQERQIPKGHRFSIQKTFVVQKKTMTLGSYLRWKPTETSVANNTSGLIPQRQEASDYDNPDPVPQRQDVYSSADADVPSQQELNILFVHLYDEFFNTAAQEQDESSLHNIGNLNVPTFNQPQVFEYRWTKDHLLEQVHGNPSRPVQTRRKLTTDPKMCMYALTVSTAEPKNIKEAMADSAWIEAMQDELHQFDRIQVWELVDKPFGKSIIRLKWLWKNKKDEDQTVIRNKAQLVVKGYAHEDGIDFEESFAPVARLEAIRIFIAYAAHKSFLIFQMDVKITFLNGPLKEEVYVAQPDGFVDPDHPEKVYRLRKALYGLKQALRAWYDELSKFLTSKGFTKGTIDPTLFTIRYGEDILLVQIYADDIIFGSTNPKYPKRFEILMHSRFEMSLMGGMQFFLGLQIHQSPSGIIINQVKYTLEILHKHGMDKGQSIGTPMATKPKLDTVLSGNPIDQTDYRSKIGSLMYLTSSRPDIVQALCFCARYQLRPTEKHIKEVKRIFRYLSGTINMGLWYPKGSSFELTAFSDVDHAGYAEYVALSVSCAQVIWMRTQLQYYGFNYNKIPLYCDSQSAIAISCNPVQHSRTKHIHTRYHIIKKHVENGIIELYFVRTEYQLADMFTKSLPKDRFKYLVRRIVLRYDGDECDKGIMPTKIELTLEQSQQGVSNDVLVSSEGVEELKRNIWIKGENKAALHTLKAETGSIHMQSVFTKNSSTRSQQVATRNRGKAIVNSPQPIYDQEPSMVAEDDDKLMALISLSFKKIYKPTNNNLRTSLNTSRANHDNSSRINRSIGYENQRIGNVAGARETVEQADWRDDTDDESEDQESEAHYMYMAQLQEVSPDAADSGPIFDSEPVQKVSTDDHYNVFAIESEHPEQSESVHDTYPIKQDEHNVIIDSLVMSYDREQIDQNDDVDDLANERQLLASLIEKLKYEINDSKHRNKFLETSNKKLSTHQETISILSQQKEAQIKLYKTRKDKELDKVIALENKVKVLDNIVYKTGQSVQTMNMLNNKHRMSFAKPEFLKKAQRANHHLYDIGCYNDYLALMLAPESDEVICIEKERSKLSDLIRPFDYDKLNNLYDLFVPQREKSSEQRYFSKRSRLSHTHVNNGNAKETFNKQSTLLEKRMEESISGDQKCKSSKELFKIKRSVGMIFDGVEHCKETIAKRTYFGHIDPFIQHMIEANFNEVTNMQCDHLELLEECDCLEKEISKSKIMSKSFEALQKHAINLEIDLQQFTAQTLPPNKKSILKNTNVLALGMYKLHTEPTQARTSQLPQDSRKINKCVSFSTGVILTTSVSRPRLKSNPMEDRVMLNNSKGKKQEVEDQRRNVKLSKNKTSITACNDSLNAKTLNVNFVCATCSKCVLNEKHDMCALKSVNGVNSRTKMPIVVPVSTREPKCTIKQSAAKPLKKIVASESNQKPRNITRKLYKRVSKACSWWYPKFTPLGYKWKPKSKKENVNPNVSLPLGTLVEIVLFIVDSGCSKHMTRNLKLLINFIEKFLGTVKFGNDQIAPILGYGDLVQGAVMIKLVYYVEGLNHNLFSIGQFCDADLEVAFHKSTCYIRDLKGNDLFTGSRGTDLYLITLQDTDSPNPICLMAKATSSKDETPEVLIDFLRLVQRGLHAQVRIVRTDKGTEFLNKSLHAYFASEGILHQTSVAQTPEQNGVVKRWNRTLVEATRTMLSAAKVPIFLWAEAIATTCFTQKCSLLVEIVLFIIDSGCSKNMTGNLKLLINFVEKFLGTVKFRNDQIAPILGYGDLVQGAVMIKMVYYVEGLNHNLFSVGQFCDADLEVAFRKSTCFICDLKGNDLLTGSHGTHLYSIKLQDINYSNPICLMAKATSSQAWLWHRRLSHLNFDTINLLSNNDIVVGLPKLKFVKDHLCSSSELGKAKRKSFNNKHTPSSKRRLQLLHMDLCGPVRVASINGKRYVLVIVYDYSRYTWTHFLRSKDETPKVLIDFLRLIQRGLQAQVRVVRTDKGTEFLNQTLHAYFAAEGILHQTSIARTPELNGVVERRNRTLVEAAQTMLSAAKVPLFFWAEAIATACFTQNRSLKMALNHDSLSPTSQRQTNVSQADRTVSTSNELDLLFSSMFDEWLNGSSKIVSKSSDVSTADALNQRQQYTTPLNNHTTPASTCPVPTLVPTVSSSENINQAEMYAGNDQVADDKFINIFSTSVQDQGETSSHHVDSSNMHTFYQRYPSEHRWTKDHPLEQVIGNPSQSVRTRRQLKLDAEMCMFALTMDVKTAFLYGPLKEEVYVNQLDGFVDPYHPDKVYRLKKALYGLKQAPRACYDEHSPFLLSKGFTKEMVEEYAQVENDEFINIFCTLVQDRGETSSQHVDSSNMHTFYQHHPSEHRWTKDHPLEQVIGNLSQSVRTRRQLESDGEMCMFALTVSQIEPKNIKEAMADSTWIKSMQEELHQFDRLDEGIDFKELFAPVARLEAAWLFIAYAARLFIAYAAHKSFTVYQMDVKTSFLYGPLKEVVYVNQPDGFVDPYHPDKVYRLKKALYGLKQAPRACVGTLMAIKHLDANLSGTPIDQTKYRSMVGALMYLTTSRPDIMHATCYCARYQAKPTETHLTAVKRIFRYLKDTIHMGLWYSKDTGFELTSFLDLNHAGCLDSRKSTSGGIKFLGGDKLVSWSSKKQEYTSMSSVEAEYVSLSACCAQVLWMRPQLIDYGFHFDKIPMITMKNSLGTSVTPHVDKPKLSVVTPHSKKLHASIPSHSVPQPREFNVVKHRNVIAHGMFKINPSQMPRVDLVLNKQSSVSIRTNLITNSQHHVIFMDNVSSNTVTTSSTGNDHIAAILGYGDLKWGNITITRVYFIEGLGHNLFLVGQFCDADLEVAFWRNTCFIRDLDGVDLLKGNRSTNLYTINLYDMASASPICLMARATPTKSWLWHQRLSNLKFDTINDLAKNDLVSGLTMFKYAKEHLCPSAPRIVHVDPVLQNPQAPTASMSFQDSAWLDVWQLVSSLDGINPLTLKWLIKNKHDKENTVIRNKTRLVMRGYRQAKGIDFKESFAPVARMEAIRIFLAYAANKGFTVYQMDVKTAFLHGSLKKDMYVCKPKGFIDADHPSHVYKLNKALYGLKQASRTWYDELFTFLLQTDSPKAQLIRRCLPDALMTTSYRFEMLMMEKMTFFLGLQVNQSPSGLFINQSNYVNEILKKYGLNTCDIIGTPIDIKDQLDLDQIGTSVDATKYHSMIGALMYLTSSRPDIVHATCVCARYQAHPIEKHLKEVKRIFHYLQGTVNMGLCQKRRDLPKDTPIDRLEVLRNTKVLSDIEDRYHGPSDAMHNPTHPLKSISNNMIPNVDEASTSHNVFNERLDDAYFDAIARIEAIRLFLAYAAHKDFTIFQMDVKTAFLNGILKEEVYVGQPPGFVSKQYPDHVYALDKALFGMENCDTVPTPMVEQTKLKLVLVRKPVDHTDYRSMIGSLMYVTSSRPNIMFSTCMCARYQANPNEHHVSSIKRIFHYLKGTINLGLWYPKDSGFDLTAYSDADRAGCHLDRKNYGFFYDKVPIYRDSKSAIAISCNPEPTPAPNAESSNEMSLRLLVHTMKAPTLRSLVRSYLLRAFAATFAFTRGRRHFLTLDLLNLGGLFVNVLTINNVAEKLNFGIHNSYLENLTYNSSFLINSKICLRSGSENRPPILNKENYVPWSSHLLRYAKSRPNGKLIHNSIINGPYVRRMIPERGDTNREVPVNETFQVQTNDELTEKELKHIEVDDQAIQTILLSLPEDIYAAVDSCETAQEIWLRVQQMMKGFDIRIQEKKAKLFNEWERFTSNDGESIESYYHHELKAERLAKTQDPLALMVTSNNPYNFLVLNQDQPLFNQNYMQQPMPNPEDITDPTTVMNMALALIAKAFKLNYSTPNNNNQRISSNLRNRKIAQPGMNMGQDRHMQMNVRNQVAQNAIQNLRVQNVGNQNGLIGIPGNANQNGNGNLVATRAEGNATGHNGNQIRCYNCRGVGHFARNYTVRPRKRDVTYL</sequence>
<dbReference type="Pfam" id="PF07727">
    <property type="entry name" value="RVT_2"/>
    <property type="match status" value="5"/>
</dbReference>
<dbReference type="SUPFAM" id="SSF53098">
    <property type="entry name" value="Ribonuclease H-like"/>
    <property type="match status" value="2"/>
</dbReference>
<dbReference type="InterPro" id="IPR025724">
    <property type="entry name" value="GAG-pre-integrase_dom"/>
</dbReference>
<dbReference type="InterPro" id="IPR036397">
    <property type="entry name" value="RNaseH_sf"/>
</dbReference>
<dbReference type="PANTHER" id="PTHR11439:SF509">
    <property type="entry name" value="RNA-DIRECTED DNA POLYMERASE"/>
    <property type="match status" value="1"/>
</dbReference>
<organism evidence="5">
    <name type="scientific">Tanacetum cinerariifolium</name>
    <name type="common">Dalmatian daisy</name>
    <name type="synonym">Chrysanthemum cinerariifolium</name>
    <dbReference type="NCBI Taxonomy" id="118510"/>
    <lineage>
        <taxon>Eukaryota</taxon>
        <taxon>Viridiplantae</taxon>
        <taxon>Streptophyta</taxon>
        <taxon>Embryophyta</taxon>
        <taxon>Tracheophyta</taxon>
        <taxon>Spermatophyta</taxon>
        <taxon>Magnoliopsida</taxon>
        <taxon>eudicotyledons</taxon>
        <taxon>Gunneridae</taxon>
        <taxon>Pentapetalae</taxon>
        <taxon>asterids</taxon>
        <taxon>campanulids</taxon>
        <taxon>Asterales</taxon>
        <taxon>Asteraceae</taxon>
        <taxon>Asteroideae</taxon>
        <taxon>Anthemideae</taxon>
        <taxon>Anthemidinae</taxon>
        <taxon>Tanacetum</taxon>
    </lineage>
</organism>
<keyword evidence="1" id="KW-0645">Protease</keyword>
<keyword evidence="2" id="KW-0175">Coiled coil</keyword>
<dbReference type="InterPro" id="IPR001584">
    <property type="entry name" value="Integrase_cat-core"/>
</dbReference>
<dbReference type="SUPFAM" id="SSF56672">
    <property type="entry name" value="DNA/RNA polymerases"/>
    <property type="match status" value="3"/>
</dbReference>
<protein>
    <submittedName>
        <fullName evidence="5">Retrovirus-related Pol polyprotein from transposon TNT 1-94</fullName>
    </submittedName>
</protein>
<dbReference type="GO" id="GO:0003676">
    <property type="term" value="F:nucleic acid binding"/>
    <property type="evidence" value="ECO:0007669"/>
    <property type="project" value="InterPro"/>
</dbReference>
<dbReference type="InterPro" id="IPR043502">
    <property type="entry name" value="DNA/RNA_pol_sf"/>
</dbReference>
<feature type="compositionally biased region" description="Basic and acidic residues" evidence="3">
    <location>
        <begin position="225"/>
        <end position="238"/>
    </location>
</feature>
<evidence type="ECO:0000259" key="4">
    <source>
        <dbReference type="PROSITE" id="PS50994"/>
    </source>
</evidence>
<feature type="region of interest" description="Disordered" evidence="3">
    <location>
        <begin position="445"/>
        <end position="477"/>
    </location>
</feature>
<feature type="coiled-coil region" evidence="2">
    <location>
        <begin position="1592"/>
        <end position="1643"/>
    </location>
</feature>
<feature type="compositionally biased region" description="Polar residues" evidence="3">
    <location>
        <begin position="337"/>
        <end position="349"/>
    </location>
</feature>
<feature type="domain" description="Integrase catalytic" evidence="4">
    <location>
        <begin position="1957"/>
        <end position="2100"/>
    </location>
</feature>
<keyword evidence="1" id="KW-0064">Aspartyl protease</keyword>
<feature type="region of interest" description="Disordered" evidence="3">
    <location>
        <begin position="382"/>
        <end position="401"/>
    </location>
</feature>
<feature type="domain" description="Integrase catalytic" evidence="4">
    <location>
        <begin position="2298"/>
        <end position="2471"/>
    </location>
</feature>
<dbReference type="Pfam" id="PF00665">
    <property type="entry name" value="rve"/>
    <property type="match status" value="1"/>
</dbReference>
<dbReference type="GO" id="GO:0015074">
    <property type="term" value="P:DNA integration"/>
    <property type="evidence" value="ECO:0007669"/>
    <property type="project" value="InterPro"/>
</dbReference>
<keyword evidence="1" id="KW-0378">Hydrolase</keyword>
<feature type="compositionally biased region" description="Polar residues" evidence="3">
    <location>
        <begin position="310"/>
        <end position="329"/>
    </location>
</feature>
<dbReference type="Gene3D" id="3.30.420.10">
    <property type="entry name" value="Ribonuclease H-like superfamily/Ribonuclease H"/>
    <property type="match status" value="2"/>
</dbReference>
<accession>A0A6L2J2S4</accession>
<dbReference type="PROSITE" id="PS50994">
    <property type="entry name" value="INTEGRASE"/>
    <property type="match status" value="2"/>
</dbReference>
<feature type="compositionally biased region" description="Basic and acidic residues" evidence="3">
    <location>
        <begin position="200"/>
        <end position="210"/>
    </location>
</feature>
<dbReference type="InterPro" id="IPR012337">
    <property type="entry name" value="RNaseH-like_sf"/>
</dbReference>
<dbReference type="CDD" id="cd09272">
    <property type="entry name" value="RNase_HI_RT_Ty1"/>
    <property type="match status" value="2"/>
</dbReference>
<feature type="region of interest" description="Disordered" evidence="3">
    <location>
        <begin position="305"/>
        <end position="349"/>
    </location>
</feature>
<dbReference type="Pfam" id="PF22936">
    <property type="entry name" value="Pol_BBD"/>
    <property type="match status" value="2"/>
</dbReference>
<dbReference type="PANTHER" id="PTHR11439">
    <property type="entry name" value="GAG-POL-RELATED RETROTRANSPOSON"/>
    <property type="match status" value="1"/>
</dbReference>
<feature type="region of interest" description="Disordered" evidence="3">
    <location>
        <begin position="180"/>
        <end position="238"/>
    </location>
</feature>
<dbReference type="Pfam" id="PF13976">
    <property type="entry name" value="gag_pre-integrs"/>
    <property type="match status" value="1"/>
</dbReference>
<evidence type="ECO:0000256" key="1">
    <source>
        <dbReference type="ARBA" id="ARBA00022750"/>
    </source>
</evidence>
<comment type="caution">
    <text evidence="5">The sequence shown here is derived from an EMBL/GenBank/DDBJ whole genome shotgun (WGS) entry which is preliminary data.</text>
</comment>
<evidence type="ECO:0000313" key="5">
    <source>
        <dbReference type="EMBL" id="GEU31323.1"/>
    </source>
</evidence>
<dbReference type="GO" id="GO:0004190">
    <property type="term" value="F:aspartic-type endopeptidase activity"/>
    <property type="evidence" value="ECO:0007669"/>
    <property type="project" value="UniProtKB-KW"/>
</dbReference>
<reference evidence="5" key="1">
    <citation type="journal article" date="2019" name="Sci. Rep.">
        <title>Draft genome of Tanacetum cinerariifolium, the natural source of mosquito coil.</title>
        <authorList>
            <person name="Yamashiro T."/>
            <person name="Shiraishi A."/>
            <person name="Satake H."/>
            <person name="Nakayama K."/>
        </authorList>
    </citation>
    <scope>NUCLEOTIDE SEQUENCE</scope>
</reference>